<dbReference type="EMBL" id="QRHA01000010">
    <property type="protein sequence ID" value="RDV24530.1"/>
    <property type="molecule type" value="Genomic_DNA"/>
</dbReference>
<evidence type="ECO:0000256" key="1">
    <source>
        <dbReference type="ARBA" id="ARBA00022722"/>
    </source>
</evidence>
<dbReference type="RefSeq" id="WP_115594052.1">
    <property type="nucleotide sequence ID" value="NZ_QRHA01000010.1"/>
</dbReference>
<keyword evidence="1" id="KW-0540">Nuclease</keyword>
<dbReference type="GO" id="GO:0046872">
    <property type="term" value="F:metal ion binding"/>
    <property type="evidence" value="ECO:0007669"/>
    <property type="project" value="UniProtKB-KW"/>
</dbReference>
<keyword evidence="4" id="KW-0862">Zinc</keyword>
<accession>A0A3D8M4N0</accession>
<dbReference type="SMART" id="SM00849">
    <property type="entry name" value="Lactamase_B"/>
    <property type="match status" value="1"/>
</dbReference>
<dbReference type="Gene3D" id="3.40.50.10710">
    <property type="entry name" value="Metallo-hydrolase/oxidoreductase"/>
    <property type="match status" value="1"/>
</dbReference>
<name>A0A3D8M4N0_9ALTE</name>
<dbReference type="InterPro" id="IPR055132">
    <property type="entry name" value="RNase_J_b_CASP"/>
</dbReference>
<feature type="domain" description="Metallo-beta-lactamase" evidence="7">
    <location>
        <begin position="1"/>
        <end position="194"/>
    </location>
</feature>
<reference evidence="9" key="1">
    <citation type="submission" date="2018-08" db="EMBL/GenBank/DDBJ databases">
        <authorList>
            <person name="Zhang J."/>
            <person name="Du Z.-J."/>
        </authorList>
    </citation>
    <scope>NUCLEOTIDE SEQUENCE [LARGE SCALE GENOMIC DNA]</scope>
    <source>
        <strain evidence="9">KCTC 52655</strain>
    </source>
</reference>
<dbReference type="InterPro" id="IPR001279">
    <property type="entry name" value="Metallo-B-lactamas"/>
</dbReference>
<dbReference type="InterPro" id="IPR036866">
    <property type="entry name" value="RibonucZ/Hydroxyglut_hydro"/>
</dbReference>
<dbReference type="AlphaFoldDB" id="A0A3D8M4N0"/>
<sequence>MNLNLYGHDGKWLMVDCGVSFDEPLIPAYRGGSCGAQKFRVVAPDPQFIVQHKERLAGLVITHAHEDHVGAVPYLWRKLGCPVYTTPFTAEVLRRKLAREGLAGRIPIVEVREGANLKIGPFAVQWLAITHSLPEPFALFIQTSAGNVLHTADWKIDAQPITGKGFNPSTYKQLANQSVLALVGDSTNATKSGFSVSERTCYDGLLATIKPLSGRVVVGCFGSNIARLISLARIAHETGRYLALFGRALQNMYSIARQQLLWPTELAVIDAAHIGYLLPREVLVVATGSQGESRAALHRLSMDAHPNLELEKGDTVVFSSIVIPGNEKAVEALKERFGKKQIEVIHSESWHLPIHASGHPCAEELKLMYSWVRPKIAIPVHGEAEHLAAHAQIAKASGVKRHFIGQNGDLYRLAPQAGIRRQQVKVGRLPVQQGSRDN</sequence>
<keyword evidence="3" id="KW-0378">Hydrolase</keyword>
<keyword evidence="2" id="KW-0479">Metal-binding</keyword>
<evidence type="ECO:0000256" key="6">
    <source>
        <dbReference type="ARBA" id="ARBA00022884"/>
    </source>
</evidence>
<organism evidence="8 9">
    <name type="scientific">Alteromonas aestuariivivens</name>
    <dbReference type="NCBI Taxonomy" id="1938339"/>
    <lineage>
        <taxon>Bacteria</taxon>
        <taxon>Pseudomonadati</taxon>
        <taxon>Pseudomonadota</taxon>
        <taxon>Gammaproteobacteria</taxon>
        <taxon>Alteromonadales</taxon>
        <taxon>Alteromonadaceae</taxon>
        <taxon>Alteromonas/Salinimonas group</taxon>
        <taxon>Alteromonas</taxon>
    </lineage>
</organism>
<dbReference type="InterPro" id="IPR011108">
    <property type="entry name" value="RMMBL"/>
</dbReference>
<keyword evidence="9" id="KW-1185">Reference proteome</keyword>
<dbReference type="GO" id="GO:0004527">
    <property type="term" value="F:exonuclease activity"/>
    <property type="evidence" value="ECO:0007669"/>
    <property type="project" value="UniProtKB-KW"/>
</dbReference>
<proteinExistence type="predicted"/>
<dbReference type="Proteomes" id="UP000256561">
    <property type="component" value="Unassembled WGS sequence"/>
</dbReference>
<evidence type="ECO:0000313" key="9">
    <source>
        <dbReference type="Proteomes" id="UP000256561"/>
    </source>
</evidence>
<evidence type="ECO:0000259" key="7">
    <source>
        <dbReference type="SMART" id="SM00849"/>
    </source>
</evidence>
<gene>
    <name evidence="8" type="ORF">DXV75_13625</name>
</gene>
<protein>
    <submittedName>
        <fullName evidence="8">Ribonuclease J</fullName>
    </submittedName>
</protein>
<dbReference type="InterPro" id="IPR042173">
    <property type="entry name" value="RNase_J_2"/>
</dbReference>
<dbReference type="PANTHER" id="PTHR43694:SF1">
    <property type="entry name" value="RIBONUCLEASE J"/>
    <property type="match status" value="1"/>
</dbReference>
<dbReference type="PANTHER" id="PTHR43694">
    <property type="entry name" value="RIBONUCLEASE J"/>
    <property type="match status" value="1"/>
</dbReference>
<dbReference type="Gene3D" id="3.60.15.10">
    <property type="entry name" value="Ribonuclease Z/Hydroxyacylglutathione hydrolase-like"/>
    <property type="match status" value="1"/>
</dbReference>
<keyword evidence="6" id="KW-0694">RNA-binding</keyword>
<comment type="caution">
    <text evidence="8">The sequence shown here is derived from an EMBL/GenBank/DDBJ whole genome shotgun (WGS) entry which is preliminary data.</text>
</comment>
<evidence type="ECO:0000256" key="4">
    <source>
        <dbReference type="ARBA" id="ARBA00022833"/>
    </source>
</evidence>
<dbReference type="Pfam" id="PF07521">
    <property type="entry name" value="RMMBL"/>
    <property type="match status" value="1"/>
</dbReference>
<evidence type="ECO:0000313" key="8">
    <source>
        <dbReference type="EMBL" id="RDV24530.1"/>
    </source>
</evidence>
<evidence type="ECO:0000256" key="3">
    <source>
        <dbReference type="ARBA" id="ARBA00022801"/>
    </source>
</evidence>
<keyword evidence="5" id="KW-0269">Exonuclease</keyword>
<evidence type="ECO:0000256" key="5">
    <source>
        <dbReference type="ARBA" id="ARBA00022839"/>
    </source>
</evidence>
<dbReference type="Pfam" id="PF00753">
    <property type="entry name" value="Lactamase_B"/>
    <property type="match status" value="1"/>
</dbReference>
<dbReference type="SUPFAM" id="SSF56281">
    <property type="entry name" value="Metallo-hydrolase/oxidoreductase"/>
    <property type="match status" value="1"/>
</dbReference>
<dbReference type="Pfam" id="PF22505">
    <property type="entry name" value="RNase_J_b_CASP"/>
    <property type="match status" value="1"/>
</dbReference>
<evidence type="ECO:0000256" key="2">
    <source>
        <dbReference type="ARBA" id="ARBA00022723"/>
    </source>
</evidence>
<dbReference type="GO" id="GO:0003723">
    <property type="term" value="F:RNA binding"/>
    <property type="evidence" value="ECO:0007669"/>
    <property type="project" value="UniProtKB-KW"/>
</dbReference>
<dbReference type="CDD" id="cd07714">
    <property type="entry name" value="RNaseJ_MBL-fold"/>
    <property type="match status" value="1"/>
</dbReference>
<dbReference type="OrthoDB" id="9803916at2"/>